<keyword evidence="3" id="KW-1185">Reference proteome</keyword>
<dbReference type="Pfam" id="PF13302">
    <property type="entry name" value="Acetyltransf_3"/>
    <property type="match status" value="1"/>
</dbReference>
<dbReference type="RefSeq" id="WP_143775652.1">
    <property type="nucleotide sequence ID" value="NZ_VKKU01000001.1"/>
</dbReference>
<accession>A0A553WJC7</accession>
<keyword evidence="2" id="KW-0808">Transferase</keyword>
<dbReference type="SUPFAM" id="SSF55729">
    <property type="entry name" value="Acyl-CoA N-acyltransferases (Nat)"/>
    <property type="match status" value="1"/>
</dbReference>
<dbReference type="InterPro" id="IPR000182">
    <property type="entry name" value="GNAT_dom"/>
</dbReference>
<organism evidence="2 3">
    <name type="scientific">Sphingorhabdus contaminans</name>
    <dbReference type="NCBI Taxonomy" id="1343899"/>
    <lineage>
        <taxon>Bacteria</taxon>
        <taxon>Pseudomonadati</taxon>
        <taxon>Pseudomonadota</taxon>
        <taxon>Alphaproteobacteria</taxon>
        <taxon>Sphingomonadales</taxon>
        <taxon>Sphingomonadaceae</taxon>
        <taxon>Sphingorhabdus</taxon>
    </lineage>
</organism>
<feature type="domain" description="N-acetyltransferase" evidence="1">
    <location>
        <begin position="25"/>
        <end position="190"/>
    </location>
</feature>
<name>A0A553WJC7_9SPHN</name>
<dbReference type="CDD" id="cd04301">
    <property type="entry name" value="NAT_SF"/>
    <property type="match status" value="1"/>
</dbReference>
<dbReference type="EMBL" id="VKKU01000001">
    <property type="protein sequence ID" value="TSB04734.1"/>
    <property type="molecule type" value="Genomic_DNA"/>
</dbReference>
<evidence type="ECO:0000313" key="2">
    <source>
        <dbReference type="EMBL" id="TSB04734.1"/>
    </source>
</evidence>
<gene>
    <name evidence="2" type="ORF">FOM92_04790</name>
</gene>
<protein>
    <submittedName>
        <fullName evidence="2">GNAT family N-acetyltransferase</fullName>
    </submittedName>
</protein>
<dbReference type="AlphaFoldDB" id="A0A553WJC7"/>
<dbReference type="GO" id="GO:0016747">
    <property type="term" value="F:acyltransferase activity, transferring groups other than amino-acyl groups"/>
    <property type="evidence" value="ECO:0007669"/>
    <property type="project" value="InterPro"/>
</dbReference>
<dbReference type="Gene3D" id="3.40.630.30">
    <property type="match status" value="1"/>
</dbReference>
<dbReference type="OrthoDB" id="7617982at2"/>
<reference evidence="2 3" key="1">
    <citation type="submission" date="2019-07" db="EMBL/GenBank/DDBJ databases">
        <authorList>
            <person name="Park M."/>
        </authorList>
    </citation>
    <scope>NUCLEOTIDE SEQUENCE [LARGE SCALE GENOMIC DNA]</scope>
    <source>
        <strain evidence="2 3">KCTC32445</strain>
    </source>
</reference>
<dbReference type="InterPro" id="IPR016181">
    <property type="entry name" value="Acyl_CoA_acyltransferase"/>
</dbReference>
<sequence length="208" mass="22741">MSKSVDFSAGQMAEIKTSLTDGRPVLLRPIRPSDLDLIREGIIEMSDHARYLRFFSTFKEPPESVVQRLGSVDGHLHIGWGARLLDGKECPAIGAVHAIRENAESPDAELAIAVLDEYQGYGLARMLIAAVLSHCSQAGIKSLEIHVLPENKPAKTLMLSLGAQRTPALDSVHHYRMDVEDALRLLKKPTQPQGVADVLAAFDMKLVA</sequence>
<dbReference type="Proteomes" id="UP000320160">
    <property type="component" value="Unassembled WGS sequence"/>
</dbReference>
<evidence type="ECO:0000259" key="1">
    <source>
        <dbReference type="PROSITE" id="PS51186"/>
    </source>
</evidence>
<dbReference type="PROSITE" id="PS51186">
    <property type="entry name" value="GNAT"/>
    <property type="match status" value="1"/>
</dbReference>
<comment type="caution">
    <text evidence="2">The sequence shown here is derived from an EMBL/GenBank/DDBJ whole genome shotgun (WGS) entry which is preliminary data.</text>
</comment>
<proteinExistence type="predicted"/>
<evidence type="ECO:0000313" key="3">
    <source>
        <dbReference type="Proteomes" id="UP000320160"/>
    </source>
</evidence>